<evidence type="ECO:0000256" key="2">
    <source>
        <dbReference type="ARBA" id="ARBA00022679"/>
    </source>
</evidence>
<reference evidence="4 5" key="1">
    <citation type="submission" date="2017-06" db="EMBL/GenBank/DDBJ databases">
        <title>Genome sequencing of cyanobaciteial culture collection at National Institute for Environmental Studies (NIES).</title>
        <authorList>
            <person name="Hirose Y."/>
            <person name="Shimura Y."/>
            <person name="Fujisawa T."/>
            <person name="Nakamura Y."/>
            <person name="Kawachi M."/>
        </authorList>
    </citation>
    <scope>NUCLEOTIDE SEQUENCE [LARGE SCALE GENOMIC DNA]</scope>
    <source>
        <strain evidence="4 5">NIES-21</strain>
    </source>
</reference>
<dbReference type="AlphaFoldDB" id="A0A1Z4GL14"/>
<organism evidence="4 5">
    <name type="scientific">Anabaenopsis circularis NIES-21</name>
    <dbReference type="NCBI Taxonomy" id="1085406"/>
    <lineage>
        <taxon>Bacteria</taxon>
        <taxon>Bacillati</taxon>
        <taxon>Cyanobacteriota</taxon>
        <taxon>Cyanophyceae</taxon>
        <taxon>Nostocales</taxon>
        <taxon>Nodulariaceae</taxon>
        <taxon>Anabaenopsis</taxon>
    </lineage>
</organism>
<sequence length="225" mass="25354">MFEQQPQNLQLHVQQLANEALQKAEPSAWFEVLYAEAQGDTTQIPWANLAPHPYILEWLTNHQQFVRGQKALIIGCGLGDDAEALAHLGFEVTAFDISPTAIAWCQQRFPDSLVNYVVADLFAVPAQWHQAFEFVFECRNIQALPLNVRFGAISSVASFVAPGGTLLLITHVRDTEAEPSGPPWALSDSELERFESLGLQQVEKVLYRESEQFDVKQVRIEYQRS</sequence>
<evidence type="ECO:0000313" key="5">
    <source>
        <dbReference type="Proteomes" id="UP000218287"/>
    </source>
</evidence>
<evidence type="ECO:0008006" key="6">
    <source>
        <dbReference type="Google" id="ProtNLM"/>
    </source>
</evidence>
<dbReference type="CDD" id="cd02440">
    <property type="entry name" value="AdoMet_MTases"/>
    <property type="match status" value="1"/>
</dbReference>
<dbReference type="OrthoDB" id="9804312at2"/>
<keyword evidence="2" id="KW-0808">Transferase</keyword>
<evidence type="ECO:0000256" key="3">
    <source>
        <dbReference type="ARBA" id="ARBA00022691"/>
    </source>
</evidence>
<dbReference type="Pfam" id="PF05724">
    <property type="entry name" value="TPMT"/>
    <property type="match status" value="1"/>
</dbReference>
<dbReference type="GO" id="GO:0032259">
    <property type="term" value="P:methylation"/>
    <property type="evidence" value="ECO:0007669"/>
    <property type="project" value="UniProtKB-KW"/>
</dbReference>
<keyword evidence="1" id="KW-0489">Methyltransferase</keyword>
<dbReference type="InterPro" id="IPR008854">
    <property type="entry name" value="TPMT"/>
</dbReference>
<evidence type="ECO:0000256" key="1">
    <source>
        <dbReference type="ARBA" id="ARBA00022603"/>
    </source>
</evidence>
<dbReference type="GO" id="GO:0008119">
    <property type="term" value="F:thiopurine S-methyltransferase activity"/>
    <property type="evidence" value="ECO:0007669"/>
    <property type="project" value="TreeGrafter"/>
</dbReference>
<dbReference type="SUPFAM" id="SSF53335">
    <property type="entry name" value="S-adenosyl-L-methionine-dependent methyltransferases"/>
    <property type="match status" value="1"/>
</dbReference>
<dbReference type="PANTHER" id="PTHR10259">
    <property type="entry name" value="THIOPURINE S-METHYLTRANSFERASE"/>
    <property type="match status" value="1"/>
</dbReference>
<keyword evidence="5" id="KW-1185">Reference proteome</keyword>
<dbReference type="Gene3D" id="3.40.50.150">
    <property type="entry name" value="Vaccinia Virus protein VP39"/>
    <property type="match status" value="1"/>
</dbReference>
<name>A0A1Z4GL14_9CYAN</name>
<dbReference type="EMBL" id="AP018174">
    <property type="protein sequence ID" value="BAY18187.1"/>
    <property type="molecule type" value="Genomic_DNA"/>
</dbReference>
<dbReference type="InterPro" id="IPR029063">
    <property type="entry name" value="SAM-dependent_MTases_sf"/>
</dbReference>
<keyword evidence="3" id="KW-0949">S-adenosyl-L-methionine</keyword>
<gene>
    <name evidence="4" type="ORF">NIES21_40310</name>
</gene>
<evidence type="ECO:0000313" key="4">
    <source>
        <dbReference type="EMBL" id="BAY18187.1"/>
    </source>
</evidence>
<dbReference type="PANTHER" id="PTHR10259:SF11">
    <property type="entry name" value="THIOPURINE S-METHYLTRANSFERASE"/>
    <property type="match status" value="1"/>
</dbReference>
<proteinExistence type="predicted"/>
<dbReference type="Proteomes" id="UP000218287">
    <property type="component" value="Chromosome"/>
</dbReference>
<accession>A0A1Z4GL14</accession>
<protein>
    <recommendedName>
        <fullName evidence="6">Thiopurine S-methyltransferase</fullName>
    </recommendedName>
</protein>